<evidence type="ECO:0000313" key="4">
    <source>
        <dbReference type="WBParaSite" id="OFLC_0000045901-mRNA-1"/>
    </source>
</evidence>
<organism evidence="4">
    <name type="scientific">Onchocerca flexuosa</name>
    <dbReference type="NCBI Taxonomy" id="387005"/>
    <lineage>
        <taxon>Eukaryota</taxon>
        <taxon>Metazoa</taxon>
        <taxon>Ecdysozoa</taxon>
        <taxon>Nematoda</taxon>
        <taxon>Chromadorea</taxon>
        <taxon>Rhabditida</taxon>
        <taxon>Spirurina</taxon>
        <taxon>Spiruromorpha</taxon>
        <taxon>Filarioidea</taxon>
        <taxon>Onchocercidae</taxon>
        <taxon>Onchocerca</taxon>
    </lineage>
</organism>
<reference evidence="2 3" key="2">
    <citation type="submission" date="2018-11" db="EMBL/GenBank/DDBJ databases">
        <authorList>
            <consortium name="Pathogen Informatics"/>
        </authorList>
    </citation>
    <scope>NUCLEOTIDE SEQUENCE [LARGE SCALE GENOMIC DNA]</scope>
</reference>
<evidence type="ECO:0000313" key="3">
    <source>
        <dbReference type="Proteomes" id="UP000267606"/>
    </source>
</evidence>
<dbReference type="WBParaSite" id="OFLC_0000045901-mRNA-1">
    <property type="protein sequence ID" value="OFLC_0000045901-mRNA-1"/>
    <property type="gene ID" value="OFLC_0000045901"/>
</dbReference>
<protein>
    <submittedName>
        <fullName evidence="4">CULT domain-containing protein</fullName>
    </submittedName>
</protein>
<dbReference type="Proteomes" id="UP000267606">
    <property type="component" value="Unassembled WGS sequence"/>
</dbReference>
<dbReference type="PROSITE" id="PS51788">
    <property type="entry name" value="CULT"/>
    <property type="match status" value="1"/>
</dbReference>
<evidence type="ECO:0000313" key="2">
    <source>
        <dbReference type="EMBL" id="VDO25871.1"/>
    </source>
</evidence>
<name>A0A183GZ00_9BILA</name>
<dbReference type="CDD" id="cd15777">
    <property type="entry name" value="CRBN_C_like"/>
    <property type="match status" value="1"/>
</dbReference>
<reference evidence="4" key="1">
    <citation type="submission" date="2016-06" db="UniProtKB">
        <authorList>
            <consortium name="WormBaseParasite"/>
        </authorList>
    </citation>
    <scope>IDENTIFICATION</scope>
</reference>
<dbReference type="EMBL" id="UZAJ01000151">
    <property type="protein sequence ID" value="VDO25871.1"/>
    <property type="molecule type" value="Genomic_DNA"/>
</dbReference>
<feature type="domain" description="CULT" evidence="1">
    <location>
        <begin position="29"/>
        <end position="170"/>
    </location>
</feature>
<dbReference type="InterPro" id="IPR034750">
    <property type="entry name" value="CULT"/>
</dbReference>
<dbReference type="Gene3D" id="2.170.150.20">
    <property type="entry name" value="Peptide methionine sulfoxide reductase"/>
    <property type="match status" value="1"/>
</dbReference>
<evidence type="ECO:0000259" key="1">
    <source>
        <dbReference type="PROSITE" id="PS51788"/>
    </source>
</evidence>
<dbReference type="STRING" id="387005.A0A183GZ00"/>
<accession>A0A183GZ00</accession>
<gene>
    <name evidence="2" type="ORF">OFLC_LOCUS460</name>
</gene>
<proteinExistence type="predicted"/>
<sequence>MCRAGVSQIYVPTMVGVVLHVDCSCRYVPVALLCRNCGHEIVEGSTLTNEKSVKALRSYNMTILGRNQLVQVFENAVPEKFDVITASTAELKLAGKFEFLYLIKRILEEKEIIVLQSYRADTWWPNYEWTVCVCPSCGFHLGWYFQSGNIQVKLHKSFFGLVLDYLISEEYVDMLTWVP</sequence>
<dbReference type="AlphaFoldDB" id="A0A183GZ00"/>
<keyword evidence="3" id="KW-1185">Reference proteome</keyword>